<dbReference type="SUPFAM" id="SSF102215">
    <property type="entry name" value="Creatininase"/>
    <property type="match status" value="1"/>
</dbReference>
<sequence>MERPKDKKWILTDYPAIKFEDNTVGRLKKQIWDASEEEIDAILKEYEIPSESELGKPGTYIQNTPRVKVIEKRRKNDIVFVPIGCTENHGLHANSGLDTFMVTQILEGVRRYTAKQGREVNLAFPPLNYGGHPYHHLGMPGTVIMPKEVVEETIIYTMLGLWNDGFRKIILVNNHGHLWMLESAIQEFMKRFQLPGIFQVLDWHRAVREFFYPTDREDSLETHFVHADESETSVGLLLFPGMIDMSVVQDAQGESFLPEGHFDTSVDPFGRPHRWSEGEGHAAIERAATPQGVVGKPSIATVKKAKRPIAAILKYLTLLNDQILEAFPPGTVPPVEKVTLRTEEEMKPFLKEPFSEGWKSVYELPMIGVFHKL</sequence>
<dbReference type="RefSeq" id="WP_122014364.1">
    <property type="nucleotide sequence ID" value="NZ_CP033169.1"/>
</dbReference>
<reference evidence="6 7" key="1">
    <citation type="submission" date="2018-10" db="EMBL/GenBank/DDBJ databases">
        <authorList>
            <person name="Zhang X."/>
        </authorList>
    </citation>
    <scope>NUCLEOTIDE SEQUENCE [LARGE SCALE GENOMIC DNA]</scope>
    <source>
        <strain evidence="6 7">SK-G1</strain>
    </source>
</reference>
<dbReference type="Proteomes" id="UP000280960">
    <property type="component" value="Chromosome"/>
</dbReference>
<evidence type="ECO:0000256" key="2">
    <source>
        <dbReference type="ARBA" id="ARBA00022723"/>
    </source>
</evidence>
<evidence type="ECO:0000256" key="3">
    <source>
        <dbReference type="ARBA" id="ARBA00022801"/>
    </source>
</evidence>
<keyword evidence="7" id="KW-1185">Reference proteome</keyword>
<dbReference type="InterPro" id="IPR024087">
    <property type="entry name" value="Creatininase-like_sf"/>
</dbReference>
<dbReference type="AlphaFoldDB" id="A0A3G2R438"/>
<keyword evidence="3" id="KW-0378">Hydrolase</keyword>
<dbReference type="PANTHER" id="PTHR35005:SF1">
    <property type="entry name" value="2-AMINO-5-FORMYLAMINO-6-RIBOSYLAMINOPYRIMIDIN-4(3H)-ONE 5'-MONOPHOSPHATE DEFORMYLASE"/>
    <property type="match status" value="1"/>
</dbReference>
<dbReference type="KEGG" id="bacg:D2962_05240"/>
<dbReference type="GO" id="GO:0016811">
    <property type="term" value="F:hydrolase activity, acting on carbon-nitrogen (but not peptide) bonds, in linear amides"/>
    <property type="evidence" value="ECO:0007669"/>
    <property type="project" value="TreeGrafter"/>
</dbReference>
<evidence type="ECO:0000256" key="1">
    <source>
        <dbReference type="ARBA" id="ARBA00001947"/>
    </source>
</evidence>
<dbReference type="EMBL" id="CP033169">
    <property type="protein sequence ID" value="AYO30095.1"/>
    <property type="molecule type" value="Genomic_DNA"/>
</dbReference>
<dbReference type="GO" id="GO:0046872">
    <property type="term" value="F:metal ion binding"/>
    <property type="evidence" value="ECO:0007669"/>
    <property type="project" value="UniProtKB-KW"/>
</dbReference>
<dbReference type="InterPro" id="IPR003785">
    <property type="entry name" value="Creatininase/forma_Hydrolase"/>
</dbReference>
<accession>A0A3G2R438</accession>
<dbReference type="NCBIfam" id="NF041098">
    <property type="entry name" value="diketo_inos_hlase_IolN"/>
    <property type="match status" value="1"/>
</dbReference>
<protein>
    <submittedName>
        <fullName evidence="6">Creatininase family protein</fullName>
    </submittedName>
</protein>
<evidence type="ECO:0000313" key="7">
    <source>
        <dbReference type="Proteomes" id="UP000280960"/>
    </source>
</evidence>
<gene>
    <name evidence="6" type="ORF">D2962_05240</name>
</gene>
<dbReference type="GO" id="GO:0009231">
    <property type="term" value="P:riboflavin biosynthetic process"/>
    <property type="evidence" value="ECO:0007669"/>
    <property type="project" value="TreeGrafter"/>
</dbReference>
<organism evidence="6 7">
    <name type="scientific">Biomaibacter acetigenes</name>
    <dbReference type="NCBI Taxonomy" id="2316383"/>
    <lineage>
        <taxon>Bacteria</taxon>
        <taxon>Bacillati</taxon>
        <taxon>Bacillota</taxon>
        <taxon>Clostridia</taxon>
        <taxon>Thermosediminibacterales</taxon>
        <taxon>Tepidanaerobacteraceae</taxon>
        <taxon>Biomaibacter</taxon>
    </lineage>
</organism>
<comment type="cofactor">
    <cofactor evidence="1">
        <name>Zn(2+)</name>
        <dbReference type="ChEBI" id="CHEBI:29105"/>
    </cofactor>
</comment>
<comment type="similarity">
    <text evidence="5">Belongs to the creatininase superfamily.</text>
</comment>
<dbReference type="Pfam" id="PF02633">
    <property type="entry name" value="Creatininase"/>
    <property type="match status" value="1"/>
</dbReference>
<proteinExistence type="inferred from homology"/>
<name>A0A3G2R438_9FIRM</name>
<keyword evidence="4" id="KW-0862">Zinc</keyword>
<keyword evidence="2" id="KW-0479">Metal-binding</keyword>
<dbReference type="PANTHER" id="PTHR35005">
    <property type="entry name" value="3-DEHYDRO-SCYLLO-INOSOSE HYDROLASE"/>
    <property type="match status" value="1"/>
</dbReference>
<dbReference type="Gene3D" id="3.40.50.10310">
    <property type="entry name" value="Creatininase"/>
    <property type="match status" value="1"/>
</dbReference>
<evidence type="ECO:0000313" key="6">
    <source>
        <dbReference type="EMBL" id="AYO30095.1"/>
    </source>
</evidence>
<dbReference type="InterPro" id="IPR049842">
    <property type="entry name" value="Diketo_inos_hlase_IolN"/>
</dbReference>
<evidence type="ECO:0000256" key="4">
    <source>
        <dbReference type="ARBA" id="ARBA00022833"/>
    </source>
</evidence>
<evidence type="ECO:0000256" key="5">
    <source>
        <dbReference type="ARBA" id="ARBA00024029"/>
    </source>
</evidence>